<evidence type="ECO:0000313" key="2">
    <source>
        <dbReference type="Proteomes" id="UP000549343"/>
    </source>
</evidence>
<sequence length="46" mass="4885">MVYQLKFFCRAGEETGASAMSNLLDRLLEHGPCEARKPASTVGGAA</sequence>
<name>A0A7W7N2B8_9ACTN</name>
<dbReference type="EMBL" id="JACHMV010000001">
    <property type="protein sequence ID" value="MBB4778999.1"/>
    <property type="molecule type" value="Genomic_DNA"/>
</dbReference>
<proteinExistence type="predicted"/>
<dbReference type="AlphaFoldDB" id="A0A7W7N2B8"/>
<reference evidence="1 2" key="1">
    <citation type="submission" date="2020-08" db="EMBL/GenBank/DDBJ databases">
        <title>Sequencing the genomes of 1000 actinobacteria strains.</title>
        <authorList>
            <person name="Klenk H.-P."/>
        </authorList>
    </citation>
    <scope>NUCLEOTIDE SEQUENCE [LARGE SCALE GENOMIC DNA]</scope>
    <source>
        <strain evidence="1 2">DSM 44772</strain>
    </source>
</reference>
<gene>
    <name evidence="1" type="ORF">F4557_007417</name>
</gene>
<organism evidence="1 2">
    <name type="scientific">Actinomadura livida</name>
    <dbReference type="NCBI Taxonomy" id="79909"/>
    <lineage>
        <taxon>Bacteria</taxon>
        <taxon>Bacillati</taxon>
        <taxon>Actinomycetota</taxon>
        <taxon>Actinomycetes</taxon>
        <taxon>Streptosporangiales</taxon>
        <taxon>Thermomonosporaceae</taxon>
        <taxon>Actinomadura</taxon>
    </lineage>
</organism>
<comment type="caution">
    <text evidence="1">The sequence shown here is derived from an EMBL/GenBank/DDBJ whole genome shotgun (WGS) entry which is preliminary data.</text>
</comment>
<protein>
    <submittedName>
        <fullName evidence="1">Uncharacterized protein</fullName>
    </submittedName>
</protein>
<accession>A0A7W7N2B8</accession>
<dbReference type="RefSeq" id="WP_189241249.1">
    <property type="nucleotide sequence ID" value="NZ_BAAAHD010000012.1"/>
</dbReference>
<evidence type="ECO:0000313" key="1">
    <source>
        <dbReference type="EMBL" id="MBB4778999.1"/>
    </source>
</evidence>
<dbReference type="Proteomes" id="UP000549343">
    <property type="component" value="Unassembled WGS sequence"/>
</dbReference>